<comment type="caution">
    <text evidence="2">The sequence shown here is derived from an EMBL/GenBank/DDBJ whole genome shotgun (WGS) entry which is preliminary data.</text>
</comment>
<dbReference type="AlphaFoldDB" id="A0A844AWK6"/>
<proteinExistence type="predicted"/>
<dbReference type="EMBL" id="WJBU01000013">
    <property type="protein sequence ID" value="MRD48464.1"/>
    <property type="molecule type" value="Genomic_DNA"/>
</dbReference>
<dbReference type="RefSeq" id="WP_153585787.1">
    <property type="nucleotide sequence ID" value="NZ_WJBU01000013.1"/>
</dbReference>
<feature type="region of interest" description="Disordered" evidence="1">
    <location>
        <begin position="1"/>
        <end position="40"/>
    </location>
</feature>
<reference evidence="2 3" key="1">
    <citation type="submission" date="2019-11" db="EMBL/GenBank/DDBJ databases">
        <title>Caenimonas koreensis gen. nov., sp. nov., isolated from activated sludge.</title>
        <authorList>
            <person name="Seung H.R."/>
        </authorList>
    </citation>
    <scope>NUCLEOTIDE SEQUENCE [LARGE SCALE GENOMIC DNA]</scope>
    <source>
        <strain evidence="2 3">EMB320</strain>
    </source>
</reference>
<accession>A0A844AWK6</accession>
<dbReference type="Proteomes" id="UP000487350">
    <property type="component" value="Unassembled WGS sequence"/>
</dbReference>
<keyword evidence="3" id="KW-1185">Reference proteome</keyword>
<name>A0A844AWK6_9BURK</name>
<organism evidence="2 3">
    <name type="scientific">Caenimonas koreensis DSM 17982</name>
    <dbReference type="NCBI Taxonomy" id="1121255"/>
    <lineage>
        <taxon>Bacteria</taxon>
        <taxon>Pseudomonadati</taxon>
        <taxon>Pseudomonadota</taxon>
        <taxon>Betaproteobacteria</taxon>
        <taxon>Burkholderiales</taxon>
        <taxon>Comamonadaceae</taxon>
        <taxon>Caenimonas</taxon>
    </lineage>
</organism>
<evidence type="ECO:0000313" key="3">
    <source>
        <dbReference type="Proteomes" id="UP000487350"/>
    </source>
</evidence>
<sequence length="439" mass="47514">MGPTTNAGSGNRGRPAGTTLDSLAQMPQGGTVPNAVPPDNQLEFPAGAATVARALAPLAPLAPLQRLTLYSKRDIAEFLSTWEAVWLMLASKDMHAAIKDDPWLRLYEIAHSFASLEYTPRMQAVDAELATLRCERQADMATELPEATAFRIPLVGRSITLKKSPAAKALKAKEKQRSERERALKAQRDLLPREIDALVPGVESVVFHFATERLAAERHEGPRPMRPAAAAVSPFNPTNVAPPRLHGAIERGNVELVRACLREYLGVSQRLLPNAAKVAWLRAPKGIATLEDFGWRPCGDLELLERQQYEAIAAYVEEIVSSPRLSIAEKRQLCVMLDSTAGPNPQDRVNIVQLAIKSKNPGVACAVLLGIHESSASAADKQALMADIGASTAGLVGCVDEVIAGLELYQHRARDWVDGITARLHQLRSAAPVMGEAKV</sequence>
<protein>
    <submittedName>
        <fullName evidence="2">Uncharacterized protein</fullName>
    </submittedName>
</protein>
<evidence type="ECO:0000256" key="1">
    <source>
        <dbReference type="SAM" id="MobiDB-lite"/>
    </source>
</evidence>
<evidence type="ECO:0000313" key="2">
    <source>
        <dbReference type="EMBL" id="MRD48464.1"/>
    </source>
</evidence>
<gene>
    <name evidence="2" type="ORF">GHT07_14345</name>
</gene>